<dbReference type="Pfam" id="PF15788">
    <property type="entry name" value="DUF4705"/>
    <property type="match status" value="1"/>
</dbReference>
<name>G7MP40_MACMU</name>
<dbReference type="Proteomes" id="UP000013456">
    <property type="component" value="Chromosome 3"/>
</dbReference>
<dbReference type="InterPro" id="IPR031572">
    <property type="entry name" value="DUF4705"/>
</dbReference>
<dbReference type="PANTHER" id="PTHR37553:SF6">
    <property type="entry name" value="DUF4705 DOMAIN-CONTAINING PROTEIN"/>
    <property type="match status" value="1"/>
</dbReference>
<dbReference type="AlphaFoldDB" id="G7MP40"/>
<proteinExistence type="predicted"/>
<accession>G7MP40</accession>
<gene>
    <name evidence="2" type="ORF">EGK_13651</name>
</gene>
<evidence type="ECO:0000259" key="1">
    <source>
        <dbReference type="Pfam" id="PF15788"/>
    </source>
</evidence>
<feature type="domain" description="DUF4705" evidence="1">
    <location>
        <begin position="17"/>
        <end position="62"/>
    </location>
</feature>
<dbReference type="AntiFam" id="ANF00022">
    <property type="entry name" value="Long non-coding RNA"/>
</dbReference>
<sequence>MATFPGQVSTYFLAAWTGPGPATHWPLYAQLMPHSGLSRPSSCPGTSSTGPKLPQVGLSRPSCCLLASSPGLALPPGCIYKPNSCFTTTFYGSAPAQLLPAFVGPKLPQVKLFRPTFCLAVACTDPTLA</sequence>
<reference evidence="2" key="1">
    <citation type="journal article" date="2011" name="Nat. Biotechnol.">
        <title>Genome sequencing and comparison of two nonhuman primate animal models, the cynomolgus and Chinese rhesus macaques.</title>
        <authorList>
            <person name="Yan G."/>
            <person name="Zhang G."/>
            <person name="Fang X."/>
            <person name="Zhang Y."/>
            <person name="Li C."/>
            <person name="Ling F."/>
            <person name="Cooper D.N."/>
            <person name="Li Q."/>
            <person name="Li Y."/>
            <person name="van Gool A.J."/>
            <person name="Du H."/>
            <person name="Chen J."/>
            <person name="Chen R."/>
            <person name="Zhang P."/>
            <person name="Huang Z."/>
            <person name="Thompson J.R."/>
            <person name="Meng Y."/>
            <person name="Bai Y."/>
            <person name="Wang J."/>
            <person name="Zhuo M."/>
            <person name="Wang T."/>
            <person name="Huang Y."/>
            <person name="Wei L."/>
            <person name="Li J."/>
            <person name="Wang Z."/>
            <person name="Hu H."/>
            <person name="Yang P."/>
            <person name="Le L."/>
            <person name="Stenson P.D."/>
            <person name="Li B."/>
            <person name="Liu X."/>
            <person name="Ball E.V."/>
            <person name="An N."/>
            <person name="Huang Q."/>
            <person name="Zhang Y."/>
            <person name="Fan W."/>
            <person name="Zhang X."/>
            <person name="Li Y."/>
            <person name="Wang W."/>
            <person name="Katze M.G."/>
            <person name="Su B."/>
            <person name="Nielsen R."/>
            <person name="Yang H."/>
            <person name="Wang J."/>
            <person name="Wang X."/>
            <person name="Wang J."/>
        </authorList>
    </citation>
    <scope>NUCLEOTIDE SEQUENCE [LARGE SCALE GENOMIC DNA]</scope>
    <source>
        <strain evidence="2">CR-5</strain>
    </source>
</reference>
<organism evidence="2">
    <name type="scientific">Macaca mulatta</name>
    <name type="common">Rhesus macaque</name>
    <dbReference type="NCBI Taxonomy" id="9544"/>
    <lineage>
        <taxon>Eukaryota</taxon>
        <taxon>Metazoa</taxon>
        <taxon>Chordata</taxon>
        <taxon>Craniata</taxon>
        <taxon>Vertebrata</taxon>
        <taxon>Euteleostomi</taxon>
        <taxon>Mammalia</taxon>
        <taxon>Eutheria</taxon>
        <taxon>Euarchontoglires</taxon>
        <taxon>Primates</taxon>
        <taxon>Haplorrhini</taxon>
        <taxon>Catarrhini</taxon>
        <taxon>Cercopithecidae</taxon>
        <taxon>Cercopithecinae</taxon>
        <taxon>Macaca</taxon>
    </lineage>
</organism>
<evidence type="ECO:0000313" key="2">
    <source>
        <dbReference type="EMBL" id="EHH17285.1"/>
    </source>
</evidence>
<dbReference type="EMBL" id="CM001255">
    <property type="protein sequence ID" value="EHH17285.1"/>
    <property type="molecule type" value="Genomic_DNA"/>
</dbReference>
<protein>
    <recommendedName>
        <fullName evidence="1">DUF4705 domain-containing protein</fullName>
    </recommendedName>
</protein>
<dbReference type="PANTHER" id="PTHR37553">
    <property type="entry name" value="DUF4705 DOMAIN-CONTAINING PROTEIN"/>
    <property type="match status" value="1"/>
</dbReference>